<dbReference type="EMBL" id="JBHLYQ010000011">
    <property type="protein sequence ID" value="MFC0080966.1"/>
    <property type="molecule type" value="Genomic_DNA"/>
</dbReference>
<evidence type="ECO:0000256" key="4">
    <source>
        <dbReference type="ARBA" id="ARBA00023136"/>
    </source>
</evidence>
<dbReference type="RefSeq" id="WP_377787784.1">
    <property type="nucleotide sequence ID" value="NZ_JBHLYQ010000011.1"/>
</dbReference>
<keyword evidence="3 5" id="KW-1133">Transmembrane helix</keyword>
<protein>
    <submittedName>
        <fullName evidence="7">ABC transporter permease</fullName>
    </submittedName>
</protein>
<feature type="transmembrane region" description="Helical" evidence="5">
    <location>
        <begin position="118"/>
        <end position="141"/>
    </location>
</feature>
<feature type="transmembrane region" description="Helical" evidence="5">
    <location>
        <begin position="186"/>
        <end position="204"/>
    </location>
</feature>
<dbReference type="PANTHER" id="PTHR43229">
    <property type="entry name" value="NODULATION PROTEIN J"/>
    <property type="match status" value="1"/>
</dbReference>
<organism evidence="7 8">
    <name type="scientific">Aciditerrimonas ferrireducens</name>
    <dbReference type="NCBI Taxonomy" id="667306"/>
    <lineage>
        <taxon>Bacteria</taxon>
        <taxon>Bacillati</taxon>
        <taxon>Actinomycetota</taxon>
        <taxon>Acidimicrobiia</taxon>
        <taxon>Acidimicrobiales</taxon>
        <taxon>Acidimicrobiaceae</taxon>
        <taxon>Aciditerrimonas</taxon>
    </lineage>
</organism>
<feature type="transmembrane region" description="Helical" evidence="5">
    <location>
        <begin position="238"/>
        <end position="257"/>
    </location>
</feature>
<dbReference type="PANTHER" id="PTHR43229:SF2">
    <property type="entry name" value="NODULATION PROTEIN J"/>
    <property type="match status" value="1"/>
</dbReference>
<dbReference type="Pfam" id="PF01061">
    <property type="entry name" value="ABC2_membrane"/>
    <property type="match status" value="1"/>
</dbReference>
<evidence type="ECO:0000256" key="2">
    <source>
        <dbReference type="ARBA" id="ARBA00022692"/>
    </source>
</evidence>
<feature type="transmembrane region" description="Helical" evidence="5">
    <location>
        <begin position="153"/>
        <end position="179"/>
    </location>
</feature>
<dbReference type="InterPro" id="IPR000412">
    <property type="entry name" value="ABC_2_transport"/>
</dbReference>
<dbReference type="InterPro" id="IPR013525">
    <property type="entry name" value="ABC2_TM"/>
</dbReference>
<feature type="domain" description="ABC-2 type transporter transmembrane" evidence="6">
    <location>
        <begin position="27"/>
        <end position="221"/>
    </location>
</feature>
<evidence type="ECO:0000259" key="6">
    <source>
        <dbReference type="Pfam" id="PF01061"/>
    </source>
</evidence>
<accession>A0ABV6C2B1</accession>
<keyword evidence="2 5" id="KW-0812">Transmembrane</keyword>
<dbReference type="PIRSF" id="PIRSF006648">
    <property type="entry name" value="DrrB"/>
    <property type="match status" value="1"/>
</dbReference>
<dbReference type="Proteomes" id="UP001589788">
    <property type="component" value="Unassembled WGS sequence"/>
</dbReference>
<name>A0ABV6C2B1_9ACTN</name>
<proteinExistence type="predicted"/>
<comment type="caution">
    <text evidence="7">The sequence shown here is derived from an EMBL/GenBank/DDBJ whole genome shotgun (WGS) entry which is preliminary data.</text>
</comment>
<reference evidence="7 8" key="1">
    <citation type="submission" date="2024-09" db="EMBL/GenBank/DDBJ databases">
        <authorList>
            <person name="Sun Q."/>
            <person name="Mori K."/>
        </authorList>
    </citation>
    <scope>NUCLEOTIDE SEQUENCE [LARGE SCALE GENOMIC DNA]</scope>
    <source>
        <strain evidence="7 8">JCM 15389</strain>
    </source>
</reference>
<evidence type="ECO:0000313" key="7">
    <source>
        <dbReference type="EMBL" id="MFC0080966.1"/>
    </source>
</evidence>
<dbReference type="InterPro" id="IPR051784">
    <property type="entry name" value="Nod_factor_ABC_transporter"/>
</dbReference>
<keyword evidence="4 5" id="KW-0472">Membrane</keyword>
<comment type="subcellular location">
    <subcellularLocation>
        <location evidence="1">Membrane</location>
        <topology evidence="1">Multi-pass membrane protein</topology>
    </subcellularLocation>
</comment>
<sequence length="266" mass="28678">MPGASTASLDPQTRSVPPLGGFSPGLVAIELRRLLRNRRTVIFTLVVPVLFFLLFGLNSAYATNPVGDGNESAFIMISMALYGAVLATASGGAMVSVERLQGWSRQLRITPLQPVAYIAIKMATSLALGLLAVVAVFAVGVLTHKPVMPLGTWLASGIALWLGSLLFAAFGLFVGYLLPSENVMQIIGFSLMLFSFGGGLFIPLSQFSHPLRVLATFTPLYGLNQLVHYPLVQGGFHWSWVANLVVWLVLFVAGAAWRFRKDTARV</sequence>
<keyword evidence="8" id="KW-1185">Reference proteome</keyword>
<evidence type="ECO:0000313" key="8">
    <source>
        <dbReference type="Proteomes" id="UP001589788"/>
    </source>
</evidence>
<evidence type="ECO:0000256" key="1">
    <source>
        <dbReference type="ARBA" id="ARBA00004141"/>
    </source>
</evidence>
<feature type="transmembrane region" description="Helical" evidence="5">
    <location>
        <begin position="41"/>
        <end position="61"/>
    </location>
</feature>
<gene>
    <name evidence="7" type="ORF">ACFFRE_02180</name>
</gene>
<evidence type="ECO:0000256" key="5">
    <source>
        <dbReference type="SAM" id="Phobius"/>
    </source>
</evidence>
<feature type="transmembrane region" description="Helical" evidence="5">
    <location>
        <begin position="73"/>
        <end position="97"/>
    </location>
</feature>
<evidence type="ECO:0000256" key="3">
    <source>
        <dbReference type="ARBA" id="ARBA00022989"/>
    </source>
</evidence>